<dbReference type="InterPro" id="IPR011990">
    <property type="entry name" value="TPR-like_helical_dom_sf"/>
</dbReference>
<dbReference type="PROSITE" id="PS51375">
    <property type="entry name" value="PPR"/>
    <property type="match status" value="1"/>
</dbReference>
<dbReference type="Pfam" id="PF22314">
    <property type="entry name" value="NPC1_MLD"/>
    <property type="match status" value="1"/>
</dbReference>
<dbReference type="GO" id="GO:0015918">
    <property type="term" value="P:sterol transport"/>
    <property type="evidence" value="ECO:0007669"/>
    <property type="project" value="TreeGrafter"/>
</dbReference>
<feature type="transmembrane region" description="Helical" evidence="13">
    <location>
        <begin position="671"/>
        <end position="692"/>
    </location>
</feature>
<feature type="transmembrane region" description="Helical" evidence="13">
    <location>
        <begin position="338"/>
        <end position="367"/>
    </location>
</feature>
<dbReference type="InterPro" id="IPR032190">
    <property type="entry name" value="NPC1_N"/>
</dbReference>
<accession>A0A0A8LDQ6</accession>
<dbReference type="InterPro" id="IPR053956">
    <property type="entry name" value="NPC1_MLD"/>
</dbReference>
<feature type="transmembrane region" description="Helical" evidence="13">
    <location>
        <begin position="762"/>
        <end position="779"/>
    </location>
</feature>
<keyword evidence="4" id="KW-0813">Transport</keyword>
<evidence type="ECO:0000256" key="7">
    <source>
        <dbReference type="ARBA" id="ARBA00022989"/>
    </source>
</evidence>
<name>A0A0A8LDQ6_9SACH</name>
<dbReference type="GO" id="GO:0005739">
    <property type="term" value="C:mitochondrion"/>
    <property type="evidence" value="ECO:0007669"/>
    <property type="project" value="UniProtKB-SubCell"/>
</dbReference>
<dbReference type="Pfam" id="PF13041">
    <property type="entry name" value="PPR_2"/>
    <property type="match status" value="1"/>
</dbReference>
<organism evidence="15 16">
    <name type="scientific">Kluyveromyces dobzhanskii CBS 2104</name>
    <dbReference type="NCBI Taxonomy" id="1427455"/>
    <lineage>
        <taxon>Eukaryota</taxon>
        <taxon>Fungi</taxon>
        <taxon>Dikarya</taxon>
        <taxon>Ascomycota</taxon>
        <taxon>Saccharomycotina</taxon>
        <taxon>Saccharomycetes</taxon>
        <taxon>Saccharomycetales</taxon>
        <taxon>Saccharomycetaceae</taxon>
        <taxon>Kluyveromyces</taxon>
    </lineage>
</organism>
<evidence type="ECO:0000256" key="8">
    <source>
        <dbReference type="ARBA" id="ARBA00023055"/>
    </source>
</evidence>
<keyword evidence="9 13" id="KW-0472">Membrane</keyword>
<keyword evidence="11" id="KW-0325">Glycoprotein</keyword>
<feature type="transmembrane region" description="Helical" evidence="13">
    <location>
        <begin position="997"/>
        <end position="1030"/>
    </location>
</feature>
<gene>
    <name evidence="15" type="ORF">KLDO_g4767</name>
</gene>
<feature type="transmembrane region" description="Helical" evidence="13">
    <location>
        <begin position="593"/>
        <end position="617"/>
    </location>
</feature>
<evidence type="ECO:0000313" key="16">
    <source>
        <dbReference type="Proteomes" id="UP000031516"/>
    </source>
</evidence>
<keyword evidence="10" id="KW-1015">Disulfide bond</keyword>
<dbReference type="Proteomes" id="UP000031516">
    <property type="component" value="Unassembled WGS sequence"/>
</dbReference>
<dbReference type="PROSITE" id="PS50156">
    <property type="entry name" value="SSD"/>
    <property type="match status" value="1"/>
</dbReference>
<evidence type="ECO:0000256" key="10">
    <source>
        <dbReference type="ARBA" id="ARBA00023157"/>
    </source>
</evidence>
<feature type="transmembrane region" description="Helical" evidence="13">
    <location>
        <begin position="566"/>
        <end position="584"/>
    </location>
</feature>
<evidence type="ECO:0000256" key="6">
    <source>
        <dbReference type="ARBA" id="ARBA00022729"/>
    </source>
</evidence>
<dbReference type="GO" id="GO:0016020">
    <property type="term" value="C:membrane"/>
    <property type="evidence" value="ECO:0007669"/>
    <property type="project" value="UniProtKB-SubCell"/>
</dbReference>
<feature type="transmembrane region" description="Helical" evidence="13">
    <location>
        <begin position="698"/>
        <end position="722"/>
    </location>
</feature>
<feature type="repeat" description="PPR" evidence="12">
    <location>
        <begin position="1334"/>
        <end position="1368"/>
    </location>
</feature>
<keyword evidence="6" id="KW-0732">Signal</keyword>
<dbReference type="PANTHER" id="PTHR45727">
    <property type="entry name" value="NPC INTRACELLULAR CHOLESTEROL TRANSPORTER 1"/>
    <property type="match status" value="1"/>
</dbReference>
<dbReference type="NCBIfam" id="TIGR00756">
    <property type="entry name" value="PPR"/>
    <property type="match status" value="1"/>
</dbReference>
<protein>
    <submittedName>
        <fullName evidence="15">WGS project CCBQ000000000 data, contig 00058</fullName>
    </submittedName>
</protein>
<evidence type="ECO:0000256" key="5">
    <source>
        <dbReference type="ARBA" id="ARBA00022692"/>
    </source>
</evidence>
<feature type="transmembrane region" description="Helical" evidence="13">
    <location>
        <begin position="261"/>
        <end position="282"/>
    </location>
</feature>
<keyword evidence="5 13" id="KW-0812">Transmembrane</keyword>
<dbReference type="SUPFAM" id="SSF82866">
    <property type="entry name" value="Multidrug efflux transporter AcrB transmembrane domain"/>
    <property type="match status" value="2"/>
</dbReference>
<keyword evidence="8" id="KW-0445">Lipid transport</keyword>
<dbReference type="Pfam" id="PF12349">
    <property type="entry name" value="Sterol-sensing"/>
    <property type="match status" value="1"/>
</dbReference>
<dbReference type="InterPro" id="IPR053958">
    <property type="entry name" value="HMGCR/SNAP/NPC1-like_SSD"/>
</dbReference>
<evidence type="ECO:0000256" key="3">
    <source>
        <dbReference type="ARBA" id="ARBA00005585"/>
    </source>
</evidence>
<comment type="subcellular location">
    <subcellularLocation>
        <location evidence="1">Membrane</location>
        <topology evidence="1">Multi-pass membrane protein</topology>
    </subcellularLocation>
    <subcellularLocation>
        <location evidence="2">Mitochondrion</location>
    </subcellularLocation>
</comment>
<evidence type="ECO:0000256" key="11">
    <source>
        <dbReference type="ARBA" id="ARBA00023180"/>
    </source>
</evidence>
<keyword evidence="16" id="KW-1185">Reference proteome</keyword>
<dbReference type="OrthoDB" id="6510177at2759"/>
<evidence type="ECO:0000256" key="4">
    <source>
        <dbReference type="ARBA" id="ARBA00022448"/>
    </source>
</evidence>
<evidence type="ECO:0000256" key="2">
    <source>
        <dbReference type="ARBA" id="ARBA00004173"/>
    </source>
</evidence>
<dbReference type="Pfam" id="PF16414">
    <property type="entry name" value="NPC1_N"/>
    <property type="match status" value="1"/>
</dbReference>
<feature type="transmembrane region" description="Helical" evidence="13">
    <location>
        <begin position="623"/>
        <end position="644"/>
    </location>
</feature>
<dbReference type="EMBL" id="CCBQ010000047">
    <property type="protein sequence ID" value="CDO96569.1"/>
    <property type="molecule type" value="Genomic_DNA"/>
</dbReference>
<dbReference type="PANTHER" id="PTHR45727:SF2">
    <property type="entry name" value="NPC INTRACELLULAR CHOLESTEROL TRANSPORTER 1"/>
    <property type="match status" value="1"/>
</dbReference>
<feature type="transmembrane region" description="Helical" evidence="13">
    <location>
        <begin position="1037"/>
        <end position="1057"/>
    </location>
</feature>
<dbReference type="InterPro" id="IPR000731">
    <property type="entry name" value="SSD"/>
</dbReference>
<evidence type="ECO:0000259" key="14">
    <source>
        <dbReference type="PROSITE" id="PS50156"/>
    </source>
</evidence>
<dbReference type="Gene3D" id="1.20.1640.10">
    <property type="entry name" value="Multidrug efflux transporter AcrB transmembrane domain"/>
    <property type="match status" value="2"/>
</dbReference>
<dbReference type="GO" id="GO:0032934">
    <property type="term" value="F:sterol binding"/>
    <property type="evidence" value="ECO:0007669"/>
    <property type="project" value="TreeGrafter"/>
</dbReference>
<sequence>MKPFIPEEQEIGGSIANEALHYNALGSCAMYGNCGKTSFFGPSLPCPVDSDFNPPAIDKNDLEFLVGFCGEEWRDFESLCCTREQMEALKANLNKAENIIASCPACKKNFDTIFCHFTCSPNQRAFIDVIEKEKSTDGREIVSELNVFVNSSWASSFYDSCKNVKFSATNGYAMDLIGGGASDHSEFMKFLGDKKPALGGSPFQINYKYKIESDEYLLFNDDVFDCDDPKYKCACADCTESCPKLAPIKTGNCTVAGMPCFSFSLLIVYAIAFVAIGIWHIVIFKRWKSKSADIAEGSEPLLENANNDSSNNDNGLFVEYATERNVVNDKISTVLSKLVSICIANPISVLSYSAILVTTLLIALIVFGDLETNPVNLWVNPSSPKFQEKVHFDTNFGPFYRTEQIFIVNDTGPVLEYDTLKWWFETEKQITEKLLSVENTSYQDLCFRPTDDSTCVMESLTQYFQGELPALPSWKEQLKLCTDSPVNCLPSFQQPLKTNVLFSDDDIFESNAFVVTLLISNHTESANLWEETLEEYLLSLAVPDGLRLSFNTEMSLEKELNSSNDIIVVSASYLIMFFYASWALKRKTGGSRYLLGCAGVLIVFSSVIASSGLLSIFGVKSTLILAEVIPFLILAIGIDNIFLITHEFDRVNSECTSDTLSEKIIRCMRKISPSVVFSLLCQGGCFLLATVVEMPAVRNFAICAAVAVCFNVILQATSYVCILHFYEKYYDTANVEELTDSTQDGEIFNEKYFSFIGKKRKILGVFVSWFIVSLVYIPYVNFGLDQTMAVPKDSYLVNYFNDVYEYLNVGPPVYFVVKDLDLRSKSAQKQICGKFTGCNENSLGNILEMERYRSSIVEPVANWYDDYMMFMNPELDQCCRLKKGTEDVCPPSFPPRRCETCYKKGEWDYDMSGFPEGDEFMKYFEVWINSPSDPCPLGGKAPYSSAIVYNNSNVIASTFRTGHVPLRSQEDYIEAYNDAQRIVNELDDMNVYAYSPFYIFFVQYATIVGLTLKLLTASILLIFFVSWWLLGSPVTSLILSGTVTMIIVDIGAMMYWFGIRLNAVSLVNLLICVGLAVEFCVHITRAFTIVPVGIKKDRDSRVRHTMTTIGESVLKGKLFREVMDRVKLLGSYLKKSPLIVTSAEPGVRISPNQFTLSVRVRDDRRPIKQNTTKNQVLGLESEKQATAVHNEYLNALQLPYLARTFPRSDQFDYKKAAQFSNSLNRALKTRNAHETVFALSSQDVAKLISCLLQVSGETVSLVPKVHSYERECFTDIPKITEEVIGDIRVFENYIGLLTHTKFYHSGSSSQNGIIPKLLKSLLHPSNLRTASLKTATVFNDIIYYYGNKNNFATCRELYAQMKSEGVAPNTHTYNLLLRNLLKNSKLIKQKLPYGEAIFYLEKMQKENVPADVITWNTCYFLLKDDISRAIFLEKMVEKNVPLTHHLLYRILEEEDIPFNSIIDFLRENNIPVDTKIIMICHRSLVKRDNFQAAWKLMEYASGLKFNISDPLFLEQFLRQFAEKGRMDMSILTINSFKIWYGIKPTIHCYELLFKCLVRQGYSPQFSAIYQMLISNLREYTNGKIIMNYWIAKCRAILTNNIKTHATIESVKKLDKLAKNCTWDKKRGIRWTCWSQYPEYRKIFRKLGSIPYQTKTEGQFDKAIAATAAKKKLKYLKKLKETAVNNKNLGTDAYKKDYYSALKNDLVKRGIIEEHVK</sequence>
<comment type="similarity">
    <text evidence="3">Belongs to the patched family.</text>
</comment>
<feature type="transmembrane region" description="Helical" evidence="13">
    <location>
        <begin position="1063"/>
        <end position="1094"/>
    </location>
</feature>
<proteinExistence type="inferred from homology"/>
<evidence type="ECO:0000256" key="1">
    <source>
        <dbReference type="ARBA" id="ARBA00004141"/>
    </source>
</evidence>
<dbReference type="InterPro" id="IPR002885">
    <property type="entry name" value="PPR_rpt"/>
</dbReference>
<evidence type="ECO:0000256" key="9">
    <source>
        <dbReference type="ARBA" id="ARBA00023136"/>
    </source>
</evidence>
<keyword evidence="7 13" id="KW-1133">Transmembrane helix</keyword>
<evidence type="ECO:0000256" key="12">
    <source>
        <dbReference type="PROSITE-ProRule" id="PRU00708"/>
    </source>
</evidence>
<dbReference type="Gene3D" id="1.25.40.10">
    <property type="entry name" value="Tetratricopeptide repeat domain"/>
    <property type="match status" value="1"/>
</dbReference>
<evidence type="ECO:0000313" key="15">
    <source>
        <dbReference type="EMBL" id="CDO96569.1"/>
    </source>
</evidence>
<feature type="domain" description="SSD" evidence="14">
    <location>
        <begin position="565"/>
        <end position="725"/>
    </location>
</feature>
<evidence type="ECO:0000256" key="13">
    <source>
        <dbReference type="SAM" id="Phobius"/>
    </source>
</evidence>
<comment type="caution">
    <text evidence="15">The sequence shown here is derived from an EMBL/GenBank/DDBJ whole genome shotgun (WGS) entry which is preliminary data.</text>
</comment>
<reference evidence="15 16" key="1">
    <citation type="submission" date="2014-03" db="EMBL/GenBank/DDBJ databases">
        <title>The genome of Kluyveromyces dobzhanskii.</title>
        <authorList>
            <person name="Nystedt B."/>
            <person name="Astrom S."/>
        </authorList>
    </citation>
    <scope>NUCLEOTIDE SEQUENCE [LARGE SCALE GENOMIC DNA]</scope>
    <source>
        <strain evidence="15 16">CBS 2104</strain>
    </source>
</reference>